<dbReference type="EMBL" id="JAFNEN010000035">
    <property type="protein sequence ID" value="KAG8198775.1"/>
    <property type="molecule type" value="Genomic_DNA"/>
</dbReference>
<comment type="caution">
    <text evidence="1">The sequence shown here is derived from an EMBL/GenBank/DDBJ whole genome shotgun (WGS) entry which is preliminary data.</text>
</comment>
<name>A0AAV6VQI6_9ARAC</name>
<gene>
    <name evidence="1" type="ORF">JTE90_007085</name>
</gene>
<protein>
    <submittedName>
        <fullName evidence="1">Uncharacterized protein</fullName>
    </submittedName>
</protein>
<accession>A0AAV6VQI6</accession>
<organism evidence="1 2">
    <name type="scientific">Oedothorax gibbosus</name>
    <dbReference type="NCBI Taxonomy" id="931172"/>
    <lineage>
        <taxon>Eukaryota</taxon>
        <taxon>Metazoa</taxon>
        <taxon>Ecdysozoa</taxon>
        <taxon>Arthropoda</taxon>
        <taxon>Chelicerata</taxon>
        <taxon>Arachnida</taxon>
        <taxon>Araneae</taxon>
        <taxon>Araneomorphae</taxon>
        <taxon>Entelegynae</taxon>
        <taxon>Araneoidea</taxon>
        <taxon>Linyphiidae</taxon>
        <taxon>Erigoninae</taxon>
        <taxon>Oedothorax</taxon>
    </lineage>
</organism>
<dbReference type="Proteomes" id="UP000827092">
    <property type="component" value="Unassembled WGS sequence"/>
</dbReference>
<reference evidence="1 2" key="1">
    <citation type="journal article" date="2022" name="Nat. Ecol. Evol.">
        <title>A masculinizing supergene underlies an exaggerated male reproductive morph in a spider.</title>
        <authorList>
            <person name="Hendrickx F."/>
            <person name="De Corte Z."/>
            <person name="Sonet G."/>
            <person name="Van Belleghem S.M."/>
            <person name="Kostlbacher S."/>
            <person name="Vangestel C."/>
        </authorList>
    </citation>
    <scope>NUCLEOTIDE SEQUENCE [LARGE SCALE GENOMIC DNA]</scope>
    <source>
        <strain evidence="1">W744_W776</strain>
    </source>
</reference>
<keyword evidence="2" id="KW-1185">Reference proteome</keyword>
<sequence>MDVLANHDEDLKQMDIELCNLYFKAIYNLLDMDDQRNIDGFTRYLELLRTETNANCEFYENSKDQDDSLRDLFFDNLFYRIAYVYRNSTLYSSAVAFQFQNVLHHNPKLLKRLIHKQTIHLCSIGCGPASDVVALIKVLESACRRRGVSPDFRITVVDAIMASS</sequence>
<proteinExistence type="predicted"/>
<dbReference type="AlphaFoldDB" id="A0AAV6VQI6"/>
<evidence type="ECO:0000313" key="2">
    <source>
        <dbReference type="Proteomes" id="UP000827092"/>
    </source>
</evidence>
<evidence type="ECO:0000313" key="1">
    <source>
        <dbReference type="EMBL" id="KAG8198775.1"/>
    </source>
</evidence>